<feature type="compositionally biased region" description="Low complexity" evidence="2">
    <location>
        <begin position="550"/>
        <end position="561"/>
    </location>
</feature>
<dbReference type="CDD" id="cd13277">
    <property type="entry name" value="PH_Bem3"/>
    <property type="match status" value="1"/>
</dbReference>
<dbReference type="Gene3D" id="2.30.29.30">
    <property type="entry name" value="Pleckstrin-homology domain (PH domain)/Phosphotyrosine-binding domain (PTB)"/>
    <property type="match status" value="1"/>
</dbReference>
<evidence type="ECO:0000256" key="1">
    <source>
        <dbReference type="ARBA" id="ARBA00022468"/>
    </source>
</evidence>
<feature type="compositionally biased region" description="Low complexity" evidence="2">
    <location>
        <begin position="174"/>
        <end position="187"/>
    </location>
</feature>
<dbReference type="GO" id="GO:0007165">
    <property type="term" value="P:signal transduction"/>
    <property type="evidence" value="ECO:0007669"/>
    <property type="project" value="InterPro"/>
</dbReference>
<dbReference type="STRING" id="5601.A0A0D2D2W0"/>
<evidence type="ECO:0000313" key="6">
    <source>
        <dbReference type="Proteomes" id="UP000054266"/>
    </source>
</evidence>
<dbReference type="InterPro" id="IPR000198">
    <property type="entry name" value="RhoGAP_dom"/>
</dbReference>
<feature type="compositionally biased region" description="Basic and acidic residues" evidence="2">
    <location>
        <begin position="392"/>
        <end position="401"/>
    </location>
</feature>
<dbReference type="GO" id="GO:0005096">
    <property type="term" value="F:GTPase activator activity"/>
    <property type="evidence" value="ECO:0007669"/>
    <property type="project" value="UniProtKB-KW"/>
</dbReference>
<reference evidence="5 6" key="1">
    <citation type="submission" date="2015-01" db="EMBL/GenBank/DDBJ databases">
        <title>The Genome Sequence of Capronia semiimmersa CBS27337.</title>
        <authorList>
            <consortium name="The Broad Institute Genomics Platform"/>
            <person name="Cuomo C."/>
            <person name="de Hoog S."/>
            <person name="Gorbushina A."/>
            <person name="Stielow B."/>
            <person name="Teixiera M."/>
            <person name="Abouelleil A."/>
            <person name="Chapman S.B."/>
            <person name="Priest M."/>
            <person name="Young S.K."/>
            <person name="Wortman J."/>
            <person name="Nusbaum C."/>
            <person name="Birren B."/>
        </authorList>
    </citation>
    <scope>NUCLEOTIDE SEQUENCE [LARGE SCALE GENOMIC DNA]</scope>
    <source>
        <strain evidence="5 6">CBS 27337</strain>
    </source>
</reference>
<protein>
    <submittedName>
        <fullName evidence="5">Uncharacterized protein</fullName>
    </submittedName>
</protein>
<dbReference type="Gene3D" id="3.30.1520.10">
    <property type="entry name" value="Phox-like domain"/>
    <property type="match status" value="1"/>
</dbReference>
<feature type="domain" description="PH" evidence="3">
    <location>
        <begin position="773"/>
        <end position="885"/>
    </location>
</feature>
<dbReference type="SMART" id="SM00324">
    <property type="entry name" value="RhoGAP"/>
    <property type="match status" value="1"/>
</dbReference>
<accession>A0A0D2D2W0</accession>
<feature type="region of interest" description="Disordered" evidence="2">
    <location>
        <begin position="1309"/>
        <end position="1357"/>
    </location>
</feature>
<dbReference type="InterPro" id="IPR008936">
    <property type="entry name" value="Rho_GTPase_activation_prot"/>
</dbReference>
<name>A0A0D2D2W0_9EURO</name>
<feature type="compositionally biased region" description="Polar residues" evidence="2">
    <location>
        <begin position="70"/>
        <end position="91"/>
    </location>
</feature>
<evidence type="ECO:0000256" key="2">
    <source>
        <dbReference type="SAM" id="MobiDB-lite"/>
    </source>
</evidence>
<dbReference type="Pfam" id="PF00620">
    <property type="entry name" value="RhoGAP"/>
    <property type="match status" value="1"/>
</dbReference>
<evidence type="ECO:0000259" key="4">
    <source>
        <dbReference type="PROSITE" id="PS50238"/>
    </source>
</evidence>
<dbReference type="CDD" id="cd06093">
    <property type="entry name" value="PX_domain"/>
    <property type="match status" value="1"/>
</dbReference>
<evidence type="ECO:0000313" key="5">
    <source>
        <dbReference type="EMBL" id="KIW71831.1"/>
    </source>
</evidence>
<dbReference type="PROSITE" id="PS50003">
    <property type="entry name" value="PH_DOMAIN"/>
    <property type="match status" value="1"/>
</dbReference>
<feature type="region of interest" description="Disordered" evidence="2">
    <location>
        <begin position="749"/>
        <end position="779"/>
    </location>
</feature>
<dbReference type="SUPFAM" id="SSF50729">
    <property type="entry name" value="PH domain-like"/>
    <property type="match status" value="1"/>
</dbReference>
<feature type="compositionally biased region" description="Polar residues" evidence="2">
    <location>
        <begin position="922"/>
        <end position="942"/>
    </location>
</feature>
<feature type="compositionally biased region" description="Basic and acidic residues" evidence="2">
    <location>
        <begin position="903"/>
        <end position="920"/>
    </location>
</feature>
<feature type="compositionally biased region" description="Basic and acidic residues" evidence="2">
    <location>
        <begin position="425"/>
        <end position="445"/>
    </location>
</feature>
<feature type="region of interest" description="Disordered" evidence="2">
    <location>
        <begin position="266"/>
        <end position="611"/>
    </location>
</feature>
<feature type="compositionally biased region" description="Polar residues" evidence="2">
    <location>
        <begin position="316"/>
        <end position="334"/>
    </location>
</feature>
<dbReference type="Pfam" id="PF00169">
    <property type="entry name" value="PH"/>
    <property type="match status" value="1"/>
</dbReference>
<dbReference type="EMBL" id="KN846956">
    <property type="protein sequence ID" value="KIW71831.1"/>
    <property type="molecule type" value="Genomic_DNA"/>
</dbReference>
<dbReference type="InterPro" id="IPR011993">
    <property type="entry name" value="PH-like_dom_sf"/>
</dbReference>
<dbReference type="PANTHER" id="PTHR23176">
    <property type="entry name" value="RHO/RAC/CDC GTPASE-ACTIVATING PROTEIN"/>
    <property type="match status" value="1"/>
</dbReference>
<feature type="compositionally biased region" description="Polar residues" evidence="2">
    <location>
        <begin position="146"/>
        <end position="173"/>
    </location>
</feature>
<gene>
    <name evidence="5" type="ORF">PV04_00063</name>
</gene>
<dbReference type="FunFam" id="2.30.29.30:FF:000452">
    <property type="entry name" value="Rho GTPase activator (Bem3)"/>
    <property type="match status" value="1"/>
</dbReference>
<proteinExistence type="predicted"/>
<dbReference type="Proteomes" id="UP000054266">
    <property type="component" value="Unassembled WGS sequence"/>
</dbReference>
<evidence type="ECO:0000259" key="3">
    <source>
        <dbReference type="PROSITE" id="PS50003"/>
    </source>
</evidence>
<dbReference type="GO" id="GO:0005938">
    <property type="term" value="C:cell cortex"/>
    <property type="evidence" value="ECO:0007669"/>
    <property type="project" value="UniProtKB-ARBA"/>
</dbReference>
<sequence length="1357" mass="148709">MSQLTGDTIPPPSPQDRLAQTAAAVSTSPLAGPHPYMLASRKQQGPSVLQAGLIPRDYLSTLSSSRSTSGQQRKASGENTSDEQTPTPTNESGKRSPGNSVEGKSPLTRQESNDRGGARAESDAAPSHRDTHITSRSQSEKDQGADSLSESPKSYGSLTSTTSVHPPNNMPRTSSIDSAISSISNPSHPARSAGEGKELTREEVLNLIAAAGSAENLIQHLLRDKNHAAAQNAQLWKLVDKQRALLLGLNKDLERLTKERDRYRKKVKEFQAQPPAAQVDRLRAGEGYSPQSDGEPSGALQEPMPVAGSDLKLRQEQQTPSKTAATDAHVQSSPLDPAMLPSPLHLQQQASKMQSLATHLAQPSFAVTEASPLSEKPSKSFQASRKAPPRPLDLRPAKEEVPAEVIVSGDEDEDREPAQRGRRKTREEDDRDRELLALKEQEARSRSKRDKKVKTEEADAPTLEQLPLPPAAAEVTQNVPPRQGHLSPSSATSGSVASSTQFSLPLRSPGLPMSPRPLIGSALPMSPRLPGGNFPLSPRAPKMPLPMPTTPGTQAPAPQHQSQAGASDPQKKLGPSSLSKMNTAPGGEADRGQVHESPLSPGEVPPVSRRLADPSWPDLLLPPNALPSIQVKVASSRLRASRNSMLGLRAQEENTSFSLSVFERATSSELWRVEKYPSSLANLDQQLKPRCADLPKLPDRKLFTGHAPAMVDARRGSINAYFDDLLDTPMDEKAAAIICRFLSTEVMEPQLTLPPQNREDAQPKPSPESRSGVPTKSGYLTKKGKNFGGWKSRYFVLDSPELRYFEAPGGAHLGTIKLFNARIGRQTQSDPAANTEVESENQFRHAFLILEPKRKDLNSHVRHVLCAESDAERDEWVETLLHYIDEKPVDPKSQYGAGIQSSHAKEARNVPKPGHEDGEPRSNGSPQTHMDTPSPSNASSHTPDLVPEPVPASKPFNISGPMNGSIISDAGSWGNKSTGSSNSKEREQKKRNLFHFKRPSYEQLAPVQPAQPKRSELNAHRGGHVRPVFGMQLQEAVEYYSPTDVDVYLPAVVYRCVEYLRAKNAANEEGLFRLSGSNIVIRLLKDRFNMEGDVDLLTEDEDYDINAVASLLKTYLRELPSTILTRELHLEFLKGLEFPDKPQKIATFNTLVHQLPSANFSLLRTLSQYLLEVVQNAERNKMTIKNVGIVFSPTLNIPAPLFAMFLTDFDAIFDKPVERDSVPSIEIEREEGTLTPEDIRSPRRQMFTDLPTPMYNQDSFGQNARIGPSAHALGRPSEYHLDVTTDLGFAPIQSSYESRQYVSIPHEMPMAAPRYPPPQPPQQHGGNGQYGGSNNMMSPENAATTRARRRESSMLFL</sequence>
<feature type="region of interest" description="Disordered" evidence="2">
    <location>
        <begin position="1"/>
        <end position="198"/>
    </location>
</feature>
<dbReference type="InterPro" id="IPR036871">
    <property type="entry name" value="PX_dom_sf"/>
</dbReference>
<dbReference type="PROSITE" id="PS50238">
    <property type="entry name" value="RHOGAP"/>
    <property type="match status" value="1"/>
</dbReference>
<dbReference type="SUPFAM" id="SSF48350">
    <property type="entry name" value="GTPase activation domain, GAP"/>
    <property type="match status" value="1"/>
</dbReference>
<dbReference type="Gene3D" id="1.10.555.10">
    <property type="entry name" value="Rho GTPase activation protein"/>
    <property type="match status" value="1"/>
</dbReference>
<keyword evidence="6" id="KW-1185">Reference proteome</keyword>
<dbReference type="PANTHER" id="PTHR23176:SF129">
    <property type="entry name" value="RHO GTPASE ACTIVATING PROTEIN AT 16F, ISOFORM E-RELATED"/>
    <property type="match status" value="1"/>
</dbReference>
<feature type="region of interest" description="Disordered" evidence="2">
    <location>
        <begin position="888"/>
        <end position="988"/>
    </location>
</feature>
<feature type="domain" description="Rho-GAP" evidence="4">
    <location>
        <begin position="1031"/>
        <end position="1234"/>
    </location>
</feature>
<dbReference type="HOGENOM" id="CLU_002671_0_0_1"/>
<keyword evidence="1" id="KW-0343">GTPase activation</keyword>
<dbReference type="InterPro" id="IPR001849">
    <property type="entry name" value="PH_domain"/>
</dbReference>
<feature type="compositionally biased region" description="Low complexity" evidence="2">
    <location>
        <begin position="59"/>
        <end position="69"/>
    </location>
</feature>
<organism evidence="5 6">
    <name type="scientific">Phialophora macrospora</name>
    <dbReference type="NCBI Taxonomy" id="1851006"/>
    <lineage>
        <taxon>Eukaryota</taxon>
        <taxon>Fungi</taxon>
        <taxon>Dikarya</taxon>
        <taxon>Ascomycota</taxon>
        <taxon>Pezizomycotina</taxon>
        <taxon>Eurotiomycetes</taxon>
        <taxon>Chaetothyriomycetidae</taxon>
        <taxon>Chaetothyriales</taxon>
        <taxon>Herpotrichiellaceae</taxon>
        <taxon>Phialophora</taxon>
    </lineage>
</organism>
<dbReference type="GO" id="GO:0035091">
    <property type="term" value="F:phosphatidylinositol binding"/>
    <property type="evidence" value="ECO:0007669"/>
    <property type="project" value="InterPro"/>
</dbReference>
<feature type="compositionally biased region" description="Low complexity" evidence="2">
    <location>
        <begin position="487"/>
        <end position="500"/>
    </location>
</feature>
<feature type="compositionally biased region" description="Basic and acidic residues" evidence="2">
    <location>
        <begin position="111"/>
        <end position="144"/>
    </location>
</feature>
<dbReference type="SMART" id="SM00233">
    <property type="entry name" value="PH"/>
    <property type="match status" value="1"/>
</dbReference>
<dbReference type="SUPFAM" id="SSF64268">
    <property type="entry name" value="PX domain"/>
    <property type="match status" value="1"/>
</dbReference>
<feature type="compositionally biased region" description="Polar residues" evidence="2">
    <location>
        <begin position="345"/>
        <end position="357"/>
    </location>
</feature>
<dbReference type="InterPro" id="IPR050729">
    <property type="entry name" value="Rho-GAP"/>
</dbReference>